<sequence>MPEPDRIIRLRTVLDRTGLSRSTLYRKIAEGTFPAQIKISINGAGWRESDVDRWIADPVAWRTGRQF</sequence>
<name>A0ABV7MF23_9HYPH</name>
<evidence type="ECO:0000313" key="1">
    <source>
        <dbReference type="EMBL" id="MFC3320411.1"/>
    </source>
</evidence>
<dbReference type="EMBL" id="JBHRVD010000001">
    <property type="protein sequence ID" value="MFC3320411.1"/>
    <property type="molecule type" value="Genomic_DNA"/>
</dbReference>
<comment type="caution">
    <text evidence="1">The sequence shown here is derived from an EMBL/GenBank/DDBJ whole genome shotgun (WGS) entry which is preliminary data.</text>
</comment>
<dbReference type="RefSeq" id="WP_095085203.1">
    <property type="nucleotide sequence ID" value="NZ_JBHRVD010000001.1"/>
</dbReference>
<protein>
    <submittedName>
        <fullName evidence="1">Helix-turn-helix transcriptional regulator</fullName>
    </submittedName>
</protein>
<dbReference type="Pfam" id="PF05930">
    <property type="entry name" value="Phage_AlpA"/>
    <property type="match status" value="1"/>
</dbReference>
<dbReference type="Proteomes" id="UP001595648">
    <property type="component" value="Unassembled WGS sequence"/>
</dbReference>
<dbReference type="Gene3D" id="1.10.238.160">
    <property type="match status" value="1"/>
</dbReference>
<dbReference type="PANTHER" id="PTHR36154:SF1">
    <property type="entry name" value="DNA-BINDING TRANSCRIPTIONAL ACTIVATOR ALPA"/>
    <property type="match status" value="1"/>
</dbReference>
<dbReference type="PANTHER" id="PTHR36154">
    <property type="entry name" value="DNA-BINDING TRANSCRIPTIONAL ACTIVATOR ALPA"/>
    <property type="match status" value="1"/>
</dbReference>
<reference evidence="2" key="1">
    <citation type="journal article" date="2019" name="Int. J. Syst. Evol. Microbiol.">
        <title>The Global Catalogue of Microorganisms (GCM) 10K type strain sequencing project: providing services to taxonomists for standard genome sequencing and annotation.</title>
        <authorList>
            <consortium name="The Broad Institute Genomics Platform"/>
            <consortium name="The Broad Institute Genome Sequencing Center for Infectious Disease"/>
            <person name="Wu L."/>
            <person name="Ma J."/>
        </authorList>
    </citation>
    <scope>NUCLEOTIDE SEQUENCE [LARGE SCALE GENOMIC DNA]</scope>
    <source>
        <strain evidence="2">ICMP 19515</strain>
    </source>
</reference>
<keyword evidence="2" id="KW-1185">Reference proteome</keyword>
<accession>A0ABV7MF23</accession>
<organism evidence="1 2">
    <name type="scientific">Mesorhizobium cantuariense</name>
    <dbReference type="NCBI Taxonomy" id="1300275"/>
    <lineage>
        <taxon>Bacteria</taxon>
        <taxon>Pseudomonadati</taxon>
        <taxon>Pseudomonadota</taxon>
        <taxon>Alphaproteobacteria</taxon>
        <taxon>Hyphomicrobiales</taxon>
        <taxon>Phyllobacteriaceae</taxon>
        <taxon>Mesorhizobium</taxon>
    </lineage>
</organism>
<dbReference type="InterPro" id="IPR052931">
    <property type="entry name" value="Prophage_regulatory_activator"/>
</dbReference>
<gene>
    <name evidence="1" type="ORF">ACFOJ9_00680</name>
</gene>
<dbReference type="InterPro" id="IPR010260">
    <property type="entry name" value="AlpA"/>
</dbReference>
<proteinExistence type="predicted"/>
<evidence type="ECO:0000313" key="2">
    <source>
        <dbReference type="Proteomes" id="UP001595648"/>
    </source>
</evidence>